<feature type="binding site" evidence="5">
    <location>
        <position position="346"/>
    </location>
    <ligand>
        <name>S-adenosyl-L-methionine</name>
        <dbReference type="ChEBI" id="CHEBI:59789"/>
    </ligand>
</feature>
<dbReference type="Pfam" id="PF21153">
    <property type="entry name" value="NSUN5_N"/>
    <property type="match status" value="1"/>
</dbReference>
<organism evidence="8 9">
    <name type="scientific">Trichonephila clavata</name>
    <name type="common">Joro spider</name>
    <name type="synonym">Nephila clavata</name>
    <dbReference type="NCBI Taxonomy" id="2740835"/>
    <lineage>
        <taxon>Eukaryota</taxon>
        <taxon>Metazoa</taxon>
        <taxon>Ecdysozoa</taxon>
        <taxon>Arthropoda</taxon>
        <taxon>Chelicerata</taxon>
        <taxon>Arachnida</taxon>
        <taxon>Araneae</taxon>
        <taxon>Araneomorphae</taxon>
        <taxon>Entelegynae</taxon>
        <taxon>Araneoidea</taxon>
        <taxon>Nephilidae</taxon>
        <taxon>Trichonephila</taxon>
    </lineage>
</organism>
<dbReference type="GO" id="GO:0070475">
    <property type="term" value="P:rRNA base methylation"/>
    <property type="evidence" value="ECO:0007669"/>
    <property type="project" value="TreeGrafter"/>
</dbReference>
<dbReference type="InterPro" id="IPR001678">
    <property type="entry name" value="MeTrfase_RsmB-F_NOP2_dom"/>
</dbReference>
<feature type="compositionally biased region" description="Polar residues" evidence="6">
    <location>
        <begin position="555"/>
        <end position="565"/>
    </location>
</feature>
<dbReference type="PRINTS" id="PR02008">
    <property type="entry name" value="RCMTFAMILY"/>
</dbReference>
<feature type="compositionally biased region" description="Basic and acidic residues" evidence="6">
    <location>
        <begin position="619"/>
        <end position="630"/>
    </location>
</feature>
<evidence type="ECO:0000256" key="1">
    <source>
        <dbReference type="ARBA" id="ARBA00022603"/>
    </source>
</evidence>
<evidence type="ECO:0000256" key="5">
    <source>
        <dbReference type="PROSITE-ProRule" id="PRU01023"/>
    </source>
</evidence>
<protein>
    <recommendedName>
        <fullName evidence="7">SAM-dependent MTase RsmB/NOP-type domain-containing protein</fullName>
    </recommendedName>
</protein>
<keyword evidence="2 5" id="KW-0808">Transferase</keyword>
<evidence type="ECO:0000313" key="8">
    <source>
        <dbReference type="EMBL" id="GFR01145.1"/>
    </source>
</evidence>
<feature type="region of interest" description="Disordered" evidence="6">
    <location>
        <begin position="604"/>
        <end position="714"/>
    </location>
</feature>
<evidence type="ECO:0000313" key="9">
    <source>
        <dbReference type="Proteomes" id="UP000887116"/>
    </source>
</evidence>
<dbReference type="AlphaFoldDB" id="A0A8X6GFX5"/>
<feature type="compositionally biased region" description="Polar residues" evidence="6">
    <location>
        <begin position="604"/>
        <end position="618"/>
    </location>
</feature>
<evidence type="ECO:0000256" key="2">
    <source>
        <dbReference type="ARBA" id="ARBA00022679"/>
    </source>
</evidence>
<keyword evidence="1 5" id="KW-0489">Methyltransferase</keyword>
<feature type="compositionally biased region" description="Polar residues" evidence="6">
    <location>
        <begin position="781"/>
        <end position="791"/>
    </location>
</feature>
<comment type="similarity">
    <text evidence="5">Belongs to the class I-like SAM-binding methyltransferase superfamily. RsmB/NOP family.</text>
</comment>
<proteinExistence type="inferred from homology"/>
<feature type="compositionally biased region" description="Polar residues" evidence="6">
    <location>
        <begin position="818"/>
        <end position="829"/>
    </location>
</feature>
<comment type="caution">
    <text evidence="8">The sequence shown here is derived from an EMBL/GenBank/DDBJ whole genome shotgun (WGS) entry which is preliminary data.</text>
</comment>
<dbReference type="PANTHER" id="PTHR22807">
    <property type="entry name" value="NOP2 YEAST -RELATED NOL1/NOP2/FMU SUN DOMAIN-CONTAINING"/>
    <property type="match status" value="1"/>
</dbReference>
<sequence length="919" mass="105054">MFFSKHRKSVYVSRSMFGMLSLDSDESSSMSSYIARPHLTKNQRLPRAYKEVEKILKDAKACRGTVRNLMNNSRLRGTVFKKVYALSVNVLKHRRLLDKVIKDTQLLEREPFLREELAGILVYELIFGKGLPGESRPVAVVKNYRLKILDAYQEAIKLDSLSFKDSLTIPRYVRINTLRSSLSTVVNNLMDAKYKQIQYGKETSLNEYLDLVRKLEPCSFLIDYHFEDLIVFSHLENMSNWIMFKKNFIFSQDKSSYIPVAALDPKPGSTVLDACAAPGMKTVHMAALMENKGKIYAFEKNSSRFQTLREMLDRGPVKICEAECMDFYSVDTRDPKYDSVEYILVDPTCSGSGMVNRMDSVTDTKDSKTVSRLQKLAGFQILLLKHALSFPSVKRVVYSTCSMSEEENEYVVHEVLESFKQIFKLVRVMPNWPVRGMEEYKFGKFCLRANPEETLTNGFFVAMFERMTSEEIERLSRDEWFFKDKWSKKKNKRKENWWPKDDYNDSDVLSEAFGSGSTSELENSTSTVTNDSSSSHVSLKKRKKVRRASRELTDSSEVSNQTDYRSSASIVSSEIYSSEGSGKAIATISKEGHCSRKDFLSNKFLNNSSGNNKQNETFSKTEENCDDNKSATEVCPPKSSKTKSNEEDINNCSSPNSDKLSKKKKKQKHSLVKEESCNSKMQNEFQRNDMNISDVESNSHSGKKKKKDSNYQEVQDRILNDVNLDSKVGANNFIATCSKDDFSHELEGIDQPRTQLEDNKIKVNKKKKKKHDVKKNFDNLESLTESEQTFEPQDAPKKKSKKKHKSSDSTESGESISKAVSFTEQTIEPQDTPGKKRKKKHHASTEITDSGENVNETVSCTEQTTEPQDTPGKKRKKRLNTSTESTESCENVCEPVSHIEETQLKKKHKKKCKDKKSKE</sequence>
<dbReference type="Pfam" id="PF01189">
    <property type="entry name" value="Methyltr_RsmB-F"/>
    <property type="match status" value="1"/>
</dbReference>
<gene>
    <name evidence="8" type="primary">Nsun5</name>
    <name evidence="8" type="ORF">TNCT_660271</name>
</gene>
<dbReference type="InterPro" id="IPR049561">
    <property type="entry name" value="NSUN5_7_fdxn-like"/>
</dbReference>
<keyword evidence="3 5" id="KW-0949">S-adenosyl-L-methionine</keyword>
<dbReference type="PANTHER" id="PTHR22807:SF4">
    <property type="entry name" value="28S RRNA (CYTOSINE-C(5))-METHYLTRANSFERASE"/>
    <property type="match status" value="1"/>
</dbReference>
<dbReference type="GO" id="GO:0008173">
    <property type="term" value="F:RNA methyltransferase activity"/>
    <property type="evidence" value="ECO:0007669"/>
    <property type="project" value="InterPro"/>
</dbReference>
<feature type="active site" description="Nucleophile" evidence="5">
    <location>
        <position position="401"/>
    </location>
</feature>
<reference evidence="8" key="1">
    <citation type="submission" date="2020-07" db="EMBL/GenBank/DDBJ databases">
        <title>Multicomponent nature underlies the extraordinary mechanical properties of spider dragline silk.</title>
        <authorList>
            <person name="Kono N."/>
            <person name="Nakamura H."/>
            <person name="Mori M."/>
            <person name="Yoshida Y."/>
            <person name="Ohtoshi R."/>
            <person name="Malay A.D."/>
            <person name="Moran D.A.P."/>
            <person name="Tomita M."/>
            <person name="Numata K."/>
            <person name="Arakawa K."/>
        </authorList>
    </citation>
    <scope>NUCLEOTIDE SEQUENCE</scope>
</reference>
<dbReference type="InterPro" id="IPR023267">
    <property type="entry name" value="RCMT"/>
</dbReference>
<feature type="compositionally biased region" description="Polar residues" evidence="6">
    <location>
        <begin position="880"/>
        <end position="889"/>
    </location>
</feature>
<dbReference type="InterPro" id="IPR048889">
    <property type="entry name" value="NSUN5_RCM1_N"/>
</dbReference>
<feature type="domain" description="SAM-dependent MTase RsmB/NOP-type" evidence="7">
    <location>
        <begin position="161"/>
        <end position="467"/>
    </location>
</feature>
<feature type="binding site" evidence="5">
    <location>
        <position position="326"/>
    </location>
    <ligand>
        <name>S-adenosyl-L-methionine</name>
        <dbReference type="ChEBI" id="CHEBI:59789"/>
    </ligand>
</feature>
<evidence type="ECO:0000256" key="6">
    <source>
        <dbReference type="SAM" id="MobiDB-lite"/>
    </source>
</evidence>
<dbReference type="Gene3D" id="3.30.70.1170">
    <property type="entry name" value="Sun protein, domain 3"/>
    <property type="match status" value="1"/>
</dbReference>
<comment type="caution">
    <text evidence="5">Lacks conserved residue(s) required for the propagation of feature annotation.</text>
</comment>
<dbReference type="PROSITE" id="PS51686">
    <property type="entry name" value="SAM_MT_RSMB_NOP"/>
    <property type="match status" value="1"/>
</dbReference>
<dbReference type="Pfam" id="PF21148">
    <property type="entry name" value="NSUN5_fdxn-like"/>
    <property type="match status" value="1"/>
</dbReference>
<feature type="compositionally biased region" description="Basic residues" evidence="6">
    <location>
        <begin position="905"/>
        <end position="919"/>
    </location>
</feature>
<evidence type="ECO:0000259" key="7">
    <source>
        <dbReference type="PROSITE" id="PS51686"/>
    </source>
</evidence>
<name>A0A8X6GFX5_TRICU</name>
<feature type="compositionally biased region" description="Low complexity" evidence="6">
    <location>
        <begin position="523"/>
        <end position="537"/>
    </location>
</feature>
<dbReference type="Proteomes" id="UP000887116">
    <property type="component" value="Unassembled WGS sequence"/>
</dbReference>
<accession>A0A8X6GFX5</accession>
<feature type="compositionally biased region" description="Basic residues" evidence="6">
    <location>
        <begin position="538"/>
        <end position="547"/>
    </location>
</feature>
<feature type="compositionally biased region" description="Basic residues" evidence="6">
    <location>
        <begin position="762"/>
        <end position="773"/>
    </location>
</feature>
<feature type="binding site" evidence="5">
    <location>
        <position position="299"/>
    </location>
    <ligand>
        <name>S-adenosyl-L-methionine</name>
        <dbReference type="ChEBI" id="CHEBI:59789"/>
    </ligand>
</feature>
<feature type="region of interest" description="Disordered" evidence="6">
    <location>
        <begin position="514"/>
        <end position="576"/>
    </location>
</feature>
<dbReference type="Gene3D" id="3.40.50.150">
    <property type="entry name" value="Vaccinia Virus protein VP39"/>
    <property type="match status" value="1"/>
</dbReference>
<dbReference type="GO" id="GO:0003723">
    <property type="term" value="F:RNA binding"/>
    <property type="evidence" value="ECO:0007669"/>
    <property type="project" value="UniProtKB-UniRule"/>
</dbReference>
<evidence type="ECO:0000256" key="3">
    <source>
        <dbReference type="ARBA" id="ARBA00022691"/>
    </source>
</evidence>
<feature type="compositionally biased region" description="Basic residues" evidence="6">
    <location>
        <begin position="661"/>
        <end position="670"/>
    </location>
</feature>
<evidence type="ECO:0000256" key="4">
    <source>
        <dbReference type="ARBA" id="ARBA00022884"/>
    </source>
</evidence>
<dbReference type="InterPro" id="IPR029063">
    <property type="entry name" value="SAM-dependent_MTases_sf"/>
</dbReference>
<feature type="compositionally biased region" description="Low complexity" evidence="6">
    <location>
        <begin position="566"/>
        <end position="576"/>
    </location>
</feature>
<dbReference type="SUPFAM" id="SSF53335">
    <property type="entry name" value="S-adenosyl-L-methionine-dependent methyltransferases"/>
    <property type="match status" value="1"/>
</dbReference>
<dbReference type="EMBL" id="BMAO01025203">
    <property type="protein sequence ID" value="GFR01145.1"/>
    <property type="molecule type" value="Genomic_DNA"/>
</dbReference>
<dbReference type="InterPro" id="IPR049560">
    <property type="entry name" value="MeTrfase_RsmB-F_NOP2_cat"/>
</dbReference>
<dbReference type="GO" id="GO:0005730">
    <property type="term" value="C:nucleolus"/>
    <property type="evidence" value="ECO:0007669"/>
    <property type="project" value="TreeGrafter"/>
</dbReference>
<keyword evidence="4 5" id="KW-0694">RNA-binding</keyword>
<feature type="compositionally biased region" description="Polar residues" evidence="6">
    <location>
        <begin position="678"/>
        <end position="700"/>
    </location>
</feature>
<keyword evidence="9" id="KW-1185">Reference proteome</keyword>
<feature type="compositionally biased region" description="Polar residues" evidence="6">
    <location>
        <begin position="845"/>
        <end position="868"/>
    </location>
</feature>
<feature type="region of interest" description="Disordered" evidence="6">
    <location>
        <begin position="740"/>
        <end position="919"/>
    </location>
</feature>
<dbReference type="OrthoDB" id="435282at2759"/>